<organism evidence="1 2">
    <name type="scientific">Pseudo-nitzschia multistriata</name>
    <dbReference type="NCBI Taxonomy" id="183589"/>
    <lineage>
        <taxon>Eukaryota</taxon>
        <taxon>Sar</taxon>
        <taxon>Stramenopiles</taxon>
        <taxon>Ochrophyta</taxon>
        <taxon>Bacillariophyta</taxon>
        <taxon>Bacillariophyceae</taxon>
        <taxon>Bacillariophycidae</taxon>
        <taxon>Bacillariales</taxon>
        <taxon>Bacillariaceae</taxon>
        <taxon>Pseudo-nitzschia</taxon>
    </lineage>
</organism>
<dbReference type="Proteomes" id="UP000291116">
    <property type="component" value="Unassembled WGS sequence"/>
</dbReference>
<name>A0A448Z3M9_9STRA</name>
<sequence>MTSVRNQQPSSDKSLDPFVEALESAGYPVFSTDNLFKQILLSACASEDGKWILADASEFSAKCGGPRNSNDVVSQ</sequence>
<protein>
    <submittedName>
        <fullName evidence="1">Uncharacterized protein</fullName>
    </submittedName>
</protein>
<keyword evidence="2" id="KW-1185">Reference proteome</keyword>
<dbReference type="OrthoDB" id="427916at2759"/>
<dbReference type="EMBL" id="CAACVS010000095">
    <property type="protein sequence ID" value="VEU36595.1"/>
    <property type="molecule type" value="Genomic_DNA"/>
</dbReference>
<gene>
    <name evidence="1" type="ORF">PSNMU_V1.4_AUG-EV-PASAV3_0033570</name>
</gene>
<evidence type="ECO:0000313" key="2">
    <source>
        <dbReference type="Proteomes" id="UP000291116"/>
    </source>
</evidence>
<evidence type="ECO:0000313" key="1">
    <source>
        <dbReference type="EMBL" id="VEU36595.1"/>
    </source>
</evidence>
<reference evidence="1 2" key="1">
    <citation type="submission" date="2019-01" db="EMBL/GenBank/DDBJ databases">
        <authorList>
            <person name="Ferrante I. M."/>
        </authorList>
    </citation>
    <scope>NUCLEOTIDE SEQUENCE [LARGE SCALE GENOMIC DNA]</scope>
    <source>
        <strain evidence="1 2">B856</strain>
    </source>
</reference>
<accession>A0A448Z3M9</accession>
<proteinExistence type="predicted"/>
<dbReference type="AlphaFoldDB" id="A0A448Z3M9"/>